<dbReference type="Gene3D" id="3.30.1250.10">
    <property type="entry name" value="Ribosome maturation protein SBDS, N-terminal domain"/>
    <property type="match status" value="1"/>
</dbReference>
<gene>
    <name evidence="2" type="ORF">SS50377_18449</name>
    <name evidence="3" type="ORF">SS50377_22364</name>
</gene>
<dbReference type="EMBL" id="AUWU02000003">
    <property type="protein sequence ID" value="KAH0574749.1"/>
    <property type="molecule type" value="Genomic_DNA"/>
</dbReference>
<dbReference type="InterPro" id="IPR036786">
    <property type="entry name" value="Ribosome_mat_SBDS_N_sf"/>
</dbReference>
<dbReference type="InterPro" id="IPR039100">
    <property type="entry name" value="Sdo1/SBDS-like"/>
</dbReference>
<dbReference type="AlphaFoldDB" id="V6LEL7"/>
<keyword evidence="4" id="KW-1185">Reference proteome</keyword>
<name>V6LEL7_9EUKA</name>
<dbReference type="SUPFAM" id="SSF89895">
    <property type="entry name" value="FYSH domain"/>
    <property type="match status" value="1"/>
</dbReference>
<dbReference type="EMBL" id="KI546166">
    <property type="protein sequence ID" value="EST42141.1"/>
    <property type="molecule type" value="Genomic_DNA"/>
</dbReference>
<dbReference type="OrthoDB" id="10253092at2759"/>
<dbReference type="Gene3D" id="1.10.10.900">
    <property type="entry name" value="SBDS protein C-terminal domain, subdomain 1"/>
    <property type="match status" value="1"/>
</dbReference>
<reference evidence="3" key="2">
    <citation type="submission" date="2020-12" db="EMBL/GenBank/DDBJ databases">
        <title>New Spironucleus salmonicida genome in near-complete chromosomes.</title>
        <authorList>
            <person name="Xu F."/>
            <person name="Kurt Z."/>
            <person name="Jimenez-Gonzalez A."/>
            <person name="Astvaldsson A."/>
            <person name="Andersson J.O."/>
            <person name="Svard S.G."/>
        </authorList>
    </citation>
    <scope>NUCLEOTIDE SEQUENCE</scope>
    <source>
        <strain evidence="3">ATCC 50377</strain>
    </source>
</reference>
<accession>V6LEL7</accession>
<dbReference type="Proteomes" id="UP000018208">
    <property type="component" value="Unassembled WGS sequence"/>
</dbReference>
<dbReference type="InterPro" id="IPR037188">
    <property type="entry name" value="Sdo1/SBDS_central_sf"/>
</dbReference>
<protein>
    <submittedName>
        <fullName evidence="3">Shwachman-Bodian-Diamond protein-like protein</fullName>
    </submittedName>
</protein>
<evidence type="ECO:0000259" key="1">
    <source>
        <dbReference type="Pfam" id="PF01172"/>
    </source>
</evidence>
<dbReference type="InterPro" id="IPR019783">
    <property type="entry name" value="SDO1/SBDS_N"/>
</dbReference>
<sequence length="247" mass="27907">MSKAKQPQIISFKGDKQTFQVLAIPDKVFEFRKNQDMNLDNVVFSQTIYTNAKEGKEASIADLASLGQKPLIKILNEGHAQLSTEERRRKVEQKFTEISGFLHMNYTGIDRKPIPLQQIINALNSIKGLQIDPFQEVNTQAQEIIKKLEKSGSLYFQSSGLPGVLIVQYSKLASAQVILKKVQAASQDEIYREADVLIQFEIGPTRFNELVTGLESTCQGEYDLKMCQESEYQVEQGDKKSKKKGKK</sequence>
<evidence type="ECO:0000313" key="2">
    <source>
        <dbReference type="EMBL" id="EST42141.1"/>
    </source>
</evidence>
<dbReference type="PANTHER" id="PTHR10927">
    <property type="entry name" value="RIBOSOME MATURATION PROTEIN SBDS"/>
    <property type="match status" value="1"/>
</dbReference>
<proteinExistence type="predicted"/>
<feature type="domain" description="Ribosome maturation protein SDO1/SBDS N-terminal" evidence="1">
    <location>
        <begin position="8"/>
        <end position="88"/>
    </location>
</feature>
<evidence type="ECO:0000313" key="4">
    <source>
        <dbReference type="Proteomes" id="UP000018208"/>
    </source>
</evidence>
<dbReference type="VEuPathDB" id="GiardiaDB:SS50377_22364"/>
<dbReference type="Pfam" id="PF01172">
    <property type="entry name" value="SBDS_N"/>
    <property type="match status" value="1"/>
</dbReference>
<dbReference type="PANTHER" id="PTHR10927:SF4">
    <property type="entry name" value="RIBOSOME MATURATION PROTEIN SDO1 HOMOLOG"/>
    <property type="match status" value="1"/>
</dbReference>
<organism evidence="2">
    <name type="scientific">Spironucleus salmonicida</name>
    <dbReference type="NCBI Taxonomy" id="348837"/>
    <lineage>
        <taxon>Eukaryota</taxon>
        <taxon>Metamonada</taxon>
        <taxon>Diplomonadida</taxon>
        <taxon>Hexamitidae</taxon>
        <taxon>Hexamitinae</taxon>
        <taxon>Spironucleus</taxon>
    </lineage>
</organism>
<reference evidence="2 3" key="1">
    <citation type="journal article" date="2014" name="PLoS Genet.">
        <title>The Genome of Spironucleus salmonicida Highlights a Fish Pathogen Adapted to Fluctuating Environments.</title>
        <authorList>
            <person name="Xu F."/>
            <person name="Jerlstrom-Hultqvist J."/>
            <person name="Einarsson E."/>
            <person name="Astvaldsson A."/>
            <person name="Svard S.G."/>
            <person name="Andersson J.O."/>
        </authorList>
    </citation>
    <scope>NUCLEOTIDE SEQUENCE</scope>
    <source>
        <strain evidence="3">ATCC 50377</strain>
    </source>
</reference>
<evidence type="ECO:0000313" key="3">
    <source>
        <dbReference type="EMBL" id="KAH0574749.1"/>
    </source>
</evidence>
<dbReference type="SUPFAM" id="SSF109728">
    <property type="entry name" value="Hypothetical protein AF0491, middle domain"/>
    <property type="match status" value="1"/>
</dbReference>